<evidence type="ECO:0000256" key="7">
    <source>
        <dbReference type="ARBA" id="ARBA00023065"/>
    </source>
</evidence>
<feature type="chain" id="PRO_5045334493" evidence="13">
    <location>
        <begin position="26"/>
        <end position="734"/>
    </location>
</feature>
<feature type="domain" description="TonB-dependent receptor-like beta-barrel" evidence="14">
    <location>
        <begin position="281"/>
        <end position="698"/>
    </location>
</feature>
<dbReference type="InterPro" id="IPR012910">
    <property type="entry name" value="Plug_dom"/>
</dbReference>
<dbReference type="InterPro" id="IPR039426">
    <property type="entry name" value="TonB-dep_rcpt-like"/>
</dbReference>
<evidence type="ECO:0000256" key="4">
    <source>
        <dbReference type="ARBA" id="ARBA00022496"/>
    </source>
</evidence>
<evidence type="ECO:0000313" key="16">
    <source>
        <dbReference type="EMBL" id="MEN2792658.1"/>
    </source>
</evidence>
<keyword evidence="8 12" id="KW-0798">TonB box</keyword>
<evidence type="ECO:0000256" key="1">
    <source>
        <dbReference type="ARBA" id="ARBA00004571"/>
    </source>
</evidence>
<evidence type="ECO:0000256" key="12">
    <source>
        <dbReference type="RuleBase" id="RU003357"/>
    </source>
</evidence>
<evidence type="ECO:0000256" key="13">
    <source>
        <dbReference type="SAM" id="SignalP"/>
    </source>
</evidence>
<dbReference type="Gene3D" id="2.40.170.20">
    <property type="entry name" value="TonB-dependent receptor, beta-barrel domain"/>
    <property type="match status" value="1"/>
</dbReference>
<keyword evidence="4" id="KW-0410">Iron transport</keyword>
<dbReference type="Proteomes" id="UP001419910">
    <property type="component" value="Unassembled WGS sequence"/>
</dbReference>
<keyword evidence="17" id="KW-1185">Reference proteome</keyword>
<feature type="signal peptide" evidence="13">
    <location>
        <begin position="1"/>
        <end position="25"/>
    </location>
</feature>
<protein>
    <submittedName>
        <fullName evidence="16">TonB-dependent receptor</fullName>
    </submittedName>
</protein>
<dbReference type="InterPro" id="IPR036942">
    <property type="entry name" value="Beta-barrel_TonB_sf"/>
</dbReference>
<feature type="domain" description="TonB-dependent receptor plug" evidence="15">
    <location>
        <begin position="52"/>
        <end position="158"/>
    </location>
</feature>
<evidence type="ECO:0000259" key="14">
    <source>
        <dbReference type="Pfam" id="PF00593"/>
    </source>
</evidence>
<evidence type="ECO:0000259" key="15">
    <source>
        <dbReference type="Pfam" id="PF07715"/>
    </source>
</evidence>
<comment type="caution">
    <text evidence="16">The sequence shown here is derived from an EMBL/GenBank/DDBJ whole genome shotgun (WGS) entry which is preliminary data.</text>
</comment>
<keyword evidence="5 11" id="KW-0812">Transmembrane</keyword>
<keyword evidence="16" id="KW-0675">Receptor</keyword>
<dbReference type="PANTHER" id="PTHR32552:SF81">
    <property type="entry name" value="TONB-DEPENDENT OUTER MEMBRANE RECEPTOR"/>
    <property type="match status" value="1"/>
</dbReference>
<keyword evidence="6" id="KW-0408">Iron</keyword>
<dbReference type="InterPro" id="IPR000531">
    <property type="entry name" value="Beta-barrel_TonB"/>
</dbReference>
<evidence type="ECO:0000256" key="8">
    <source>
        <dbReference type="ARBA" id="ARBA00023077"/>
    </source>
</evidence>
<dbReference type="SUPFAM" id="SSF56935">
    <property type="entry name" value="Porins"/>
    <property type="match status" value="1"/>
</dbReference>
<organism evidence="16 17">
    <name type="scientific">Sphingomonas oligophenolica</name>
    <dbReference type="NCBI Taxonomy" id="301154"/>
    <lineage>
        <taxon>Bacteria</taxon>
        <taxon>Pseudomonadati</taxon>
        <taxon>Pseudomonadota</taxon>
        <taxon>Alphaproteobacteria</taxon>
        <taxon>Sphingomonadales</taxon>
        <taxon>Sphingomonadaceae</taxon>
        <taxon>Sphingomonas</taxon>
    </lineage>
</organism>
<evidence type="ECO:0000313" key="17">
    <source>
        <dbReference type="Proteomes" id="UP001419910"/>
    </source>
</evidence>
<gene>
    <name evidence="16" type="ORF">ABC974_23725</name>
</gene>
<keyword evidence="2 11" id="KW-0813">Transport</keyword>
<dbReference type="Pfam" id="PF00593">
    <property type="entry name" value="TonB_dep_Rec_b-barrel"/>
    <property type="match status" value="1"/>
</dbReference>
<comment type="similarity">
    <text evidence="11 12">Belongs to the TonB-dependent receptor family.</text>
</comment>
<evidence type="ECO:0000256" key="10">
    <source>
        <dbReference type="ARBA" id="ARBA00023237"/>
    </source>
</evidence>
<evidence type="ECO:0000256" key="5">
    <source>
        <dbReference type="ARBA" id="ARBA00022692"/>
    </source>
</evidence>
<comment type="subcellular location">
    <subcellularLocation>
        <location evidence="1 11">Cell outer membrane</location>
        <topology evidence="1 11">Multi-pass membrane protein</topology>
    </subcellularLocation>
</comment>
<dbReference type="Pfam" id="PF07715">
    <property type="entry name" value="Plug"/>
    <property type="match status" value="1"/>
</dbReference>
<reference evidence="16 17" key="1">
    <citation type="submission" date="2024-05" db="EMBL/GenBank/DDBJ databases">
        <authorList>
            <person name="Liu Q."/>
            <person name="Xin Y.-H."/>
        </authorList>
    </citation>
    <scope>NUCLEOTIDE SEQUENCE [LARGE SCALE GENOMIC DNA]</scope>
    <source>
        <strain evidence="16 17">CGMCC 1.10181</strain>
    </source>
</reference>
<keyword evidence="13" id="KW-0732">Signal</keyword>
<name>A0ABU9YA19_9SPHN</name>
<proteinExistence type="inferred from homology"/>
<keyword evidence="7" id="KW-0406">Ion transport</keyword>
<dbReference type="PROSITE" id="PS52016">
    <property type="entry name" value="TONB_DEPENDENT_REC_3"/>
    <property type="match status" value="1"/>
</dbReference>
<keyword evidence="3 11" id="KW-1134">Transmembrane beta strand</keyword>
<evidence type="ECO:0000256" key="11">
    <source>
        <dbReference type="PROSITE-ProRule" id="PRU01360"/>
    </source>
</evidence>
<accession>A0ABU9YA19</accession>
<evidence type="ECO:0000256" key="9">
    <source>
        <dbReference type="ARBA" id="ARBA00023136"/>
    </source>
</evidence>
<dbReference type="EMBL" id="JBDIME010000031">
    <property type="protein sequence ID" value="MEN2792658.1"/>
    <property type="molecule type" value="Genomic_DNA"/>
</dbReference>
<keyword evidence="10 11" id="KW-0998">Cell outer membrane</keyword>
<evidence type="ECO:0000256" key="6">
    <source>
        <dbReference type="ARBA" id="ARBA00023004"/>
    </source>
</evidence>
<dbReference type="PANTHER" id="PTHR32552">
    <property type="entry name" value="FERRICHROME IRON RECEPTOR-RELATED"/>
    <property type="match status" value="1"/>
</dbReference>
<keyword evidence="9 11" id="KW-0472">Membrane</keyword>
<evidence type="ECO:0000256" key="3">
    <source>
        <dbReference type="ARBA" id="ARBA00022452"/>
    </source>
</evidence>
<evidence type="ECO:0000256" key="2">
    <source>
        <dbReference type="ARBA" id="ARBA00022448"/>
    </source>
</evidence>
<dbReference type="RefSeq" id="WP_343892227.1">
    <property type="nucleotide sequence ID" value="NZ_BAAAEH010000055.1"/>
</dbReference>
<sequence length="734" mass="78960">MKNRKLILCASAALVTLTTAPSALAQSAPEAAQPGGGLEDIIVTARRTDENLQNVPVAASVLSGEALSRQGIATTRDLQFSAPSLVVNADPLGGSSTPIIQLRGQTSPLGTDNTVVTYFGDVPVDARVLAAGVYDLASVQVIRGPQGTLFGKNSTGGAVVFTPQRATADEVKGFAEVTVGNYNLHQFTGAVNLPIIKDVLAIRFSGQTTDQDGFAKNLAGPDGNDKHWQAGRVVINFTPGDRLSNQTMFTYFNGRQHINPSILSQISGISFFIPPVVDGFNLQQKLGPRTFSMSESIAPNNDTNKSYLIANVTTYDFGDITLKNIFGYSNTHINLRQNQPAIEFHDIDVLQDRHLDQYSDELQLSGNSLNGGLKWIVGGFWSQAKNTVDQQSRLFSPTVNSVSQSTEKYTSKAVFAQATYDFTNMGLNGLKLTGGIRSTWDTRTGSNVQSVPTPIQTKGDHISWTVGLDYQVTHDILFYVASRHSYKAGGFNLVSPLIPKSSLIYTPETLTDIELGAKAKFNVGSVPVRTNLALYRGWYKDIHTQVTGTCGGLSGQTSLIINAGKGSPKGAEFEVEALLTPKFRVSAFYNRTLGKYDDFVVPDIAGCTISSVPNITGQSFGNISKNTAGLNGTYTLPLPGDAGELQLNGNMYYRSSRVGNALLGFNSPIAGYTIFNARLDYNNIAGSRFGVGVYVHNIGDKLYLVSRNISPNAGYDVVQFGDPRSFGIVGKVEF</sequence>